<dbReference type="OMA" id="TRRQNPH"/>
<dbReference type="CTD" id="20250415"/>
<dbReference type="AlphaFoldDB" id="V4B2Z2"/>
<dbReference type="KEGG" id="lgi:LOTGIDRAFT_237300"/>
<dbReference type="Proteomes" id="UP000030746">
    <property type="component" value="Unassembled WGS sequence"/>
</dbReference>
<gene>
    <name evidence="1" type="ORF">LOTGIDRAFT_237300</name>
</gene>
<sequence length="161" mass="18409">MTNVFTRKSKYPRVTTLADYNGHEAKEVAKLPRLPSATRVGNPHPAGLTYQALTSDVKVSIWNPNFYKYDQRVPNMMEHLDRVNFSCGKLTYAPRRLGKMPNIKYTESTVSRVSYRNPYLLPALDSKMKSTRYGYTPISQQARGIVPDLSPPRYRIIEPAI</sequence>
<dbReference type="RefSeq" id="XP_009044712.1">
    <property type="nucleotide sequence ID" value="XM_009046464.1"/>
</dbReference>
<organism evidence="1 2">
    <name type="scientific">Lottia gigantea</name>
    <name type="common">Giant owl limpet</name>
    <dbReference type="NCBI Taxonomy" id="225164"/>
    <lineage>
        <taxon>Eukaryota</taxon>
        <taxon>Metazoa</taxon>
        <taxon>Spiralia</taxon>
        <taxon>Lophotrochozoa</taxon>
        <taxon>Mollusca</taxon>
        <taxon>Gastropoda</taxon>
        <taxon>Patellogastropoda</taxon>
        <taxon>Lottioidea</taxon>
        <taxon>Lottiidae</taxon>
        <taxon>Lottia</taxon>
    </lineage>
</organism>
<keyword evidence="2" id="KW-1185">Reference proteome</keyword>
<dbReference type="HOGENOM" id="CLU_1645639_0_0_1"/>
<dbReference type="OrthoDB" id="10031370at2759"/>
<dbReference type="GeneID" id="20250415"/>
<evidence type="ECO:0000313" key="2">
    <source>
        <dbReference type="Proteomes" id="UP000030746"/>
    </source>
</evidence>
<accession>V4B2Z2</accession>
<evidence type="ECO:0000313" key="1">
    <source>
        <dbReference type="EMBL" id="ESP04543.1"/>
    </source>
</evidence>
<proteinExistence type="predicted"/>
<reference evidence="1 2" key="1">
    <citation type="journal article" date="2013" name="Nature">
        <title>Insights into bilaterian evolution from three spiralian genomes.</title>
        <authorList>
            <person name="Simakov O."/>
            <person name="Marletaz F."/>
            <person name="Cho S.J."/>
            <person name="Edsinger-Gonzales E."/>
            <person name="Havlak P."/>
            <person name="Hellsten U."/>
            <person name="Kuo D.H."/>
            <person name="Larsson T."/>
            <person name="Lv J."/>
            <person name="Arendt D."/>
            <person name="Savage R."/>
            <person name="Osoegawa K."/>
            <person name="de Jong P."/>
            <person name="Grimwood J."/>
            <person name="Chapman J.A."/>
            <person name="Shapiro H."/>
            <person name="Aerts A."/>
            <person name="Otillar R.P."/>
            <person name="Terry A.Y."/>
            <person name="Boore J.L."/>
            <person name="Grigoriev I.V."/>
            <person name="Lindberg D.R."/>
            <person name="Seaver E.C."/>
            <person name="Weisblat D.A."/>
            <person name="Putnam N.H."/>
            <person name="Rokhsar D.S."/>
        </authorList>
    </citation>
    <scope>NUCLEOTIDE SEQUENCE [LARGE SCALE GENOMIC DNA]</scope>
</reference>
<dbReference type="EMBL" id="KB199699">
    <property type="protein sequence ID" value="ESP04543.1"/>
    <property type="molecule type" value="Genomic_DNA"/>
</dbReference>
<protein>
    <submittedName>
        <fullName evidence="1">Uncharacterized protein</fullName>
    </submittedName>
</protein>
<name>V4B2Z2_LOTGI</name>